<dbReference type="PRINTS" id="PR00700">
    <property type="entry name" value="PRTYPHPHTASE"/>
</dbReference>
<dbReference type="GO" id="GO:0030054">
    <property type="term" value="C:cell junction"/>
    <property type="evidence" value="ECO:0007669"/>
    <property type="project" value="TreeGrafter"/>
</dbReference>
<evidence type="ECO:0000256" key="8">
    <source>
        <dbReference type="SAM" id="SignalP"/>
    </source>
</evidence>
<dbReference type="GO" id="GO:0019901">
    <property type="term" value="F:protein kinase binding"/>
    <property type="evidence" value="ECO:0007669"/>
    <property type="project" value="TreeGrafter"/>
</dbReference>
<dbReference type="InterPro" id="IPR000387">
    <property type="entry name" value="Tyr_Pase_dom"/>
</dbReference>
<evidence type="ECO:0000256" key="5">
    <source>
        <dbReference type="PIRSR" id="PIRSR608356-50"/>
    </source>
</evidence>
<evidence type="ECO:0000259" key="10">
    <source>
        <dbReference type="PROSITE" id="PS50056"/>
    </source>
</evidence>
<sequence>MHDRELTSILLLLSATKSQSETTVSIAPEGTRATTTKDYKSSSPGNSTTILRKTLADQEVDVLAHLPALKNDRERETPFYSKLTTEPSLDPRDTQLSQRKLNYKEKHSALTSNNHDTNISSNKTTKLLKIDLLKTEKASSSDNQSKKHFFEQLIAPNGHKIVDLNGHELAEFNLEGNESEEGDFDESESREATTPKIGVISLANDTQVNFKGHKKEIHEDAVLIKGHKLIKNPVEKLKTFDKFDQIEGLNASAALGSNIGEPERIQEQKLPSELIEPEIGDNKTEKVESNGKSEHFGENENEEGENDNEESLEKSEDLGEEEKDTEGKVNGNGDGLERIVEEKEPNSNEKDLTPKARTISFGGGNRFSSTEEKATGFAKENGDVNLTKDFKPYPYFKTPTVVVNLNASENIDVNVNAIEKKKSGVFNKETDEIYTYENTINKSKDEKNYLVTESSVVIDNSIQTKRVNLKRSSNATKLLTDSSILSPSSSSLSSVTVKSIAEPVNNTHVDVDVSDNDKLNLNLNLNLSDNLKIKDNVNDIPRNPGEVVERKGTVDLASNGLTGENIEKNSTDRELVTSERPIIEANINQSSVETQLTDEILRVNITELNETATMSPTTTLTTLTTTTTITTTPIMTSTTTTSYEKPVETMNLNSSSIKPPGVQLISTSPAATSSDVDEEEVTTSGVTANKLEITSSPITEETTLSPENMTSPENFSKTLTFNSTVSSIDFPEITTAAVEYEFVGLNESTSAPFDTTSGDADGDRNVSTTLAPKLSSVSSESPDEEITTIETVTGNELLTTTETNNNLTDTTASYITTAKDAADETTISSEVEATTVEVTKEINGNETNDLSSTESIPITEVISSSGASSSSIVTTNSVETTADELNTIPSVTPTFNPLNVTSSTESNIDKMTSKIESSTVATSVEDDVTESTVRVVTEDDVQRFTPGDVTLLVRIVVEGTWTDICPHLPALKQSLANLLATGMDKNVSASQIIFQKNPCDEVVGKNMGMELILSTIILYVIDENGNFDAAMTQNLPNLYSQAPFESRLTIRSFQLVQDGDSGNAIAVIVVSCVAFVCLVLLASLLFIMRKRQTRFNYGERCRPVSLDAYSLDSVSAYNSVRRKGARASKRSYGNPTFEDSVSARIDELPPGAEVKNRYANVVPLPETRVSLMKSNNDPLSEYINASYVRGPKNATKYYIACQAPMESTVTDFWRMIWEQQSKVIIMLTDLIENGVEKCSEYIPPSEVTDCHRLYGDYQVTLKKRETKEKYAISTIHLKNLENNTYREVFHIWYLWPANGVQTDAAGLIAILLEARALQRGGPGPIVVHCSPGTGRTGTLIALDLGIRQYEITRTVDVPRVVYTIRRDRAGAVQTKEQYAFIYKALNLYATKLAGGGLEST</sequence>
<dbReference type="PROSITE" id="PS50056">
    <property type="entry name" value="TYR_PHOSPHATASE_2"/>
    <property type="match status" value="1"/>
</dbReference>
<feature type="compositionally biased region" description="Low complexity" evidence="6">
    <location>
        <begin position="691"/>
        <end position="707"/>
    </location>
</feature>
<feature type="compositionally biased region" description="Acidic residues" evidence="6">
    <location>
        <begin position="299"/>
        <end position="310"/>
    </location>
</feature>
<dbReference type="PANTHER" id="PTHR46198:SF4">
    <property type="entry name" value="PROTEIN-TYROSINE-PHOSPHATASE"/>
    <property type="match status" value="1"/>
</dbReference>
<dbReference type="Pfam" id="PF00102">
    <property type="entry name" value="Y_phosphatase"/>
    <property type="match status" value="1"/>
</dbReference>
<keyword evidence="12" id="KW-1185">Reference proteome</keyword>
<organism evidence="11 12">
    <name type="scientific">Cotesia congregata</name>
    <name type="common">Parasitoid wasp</name>
    <name type="synonym">Apanteles congregatus</name>
    <dbReference type="NCBI Taxonomy" id="51543"/>
    <lineage>
        <taxon>Eukaryota</taxon>
        <taxon>Metazoa</taxon>
        <taxon>Ecdysozoa</taxon>
        <taxon>Arthropoda</taxon>
        <taxon>Hexapoda</taxon>
        <taxon>Insecta</taxon>
        <taxon>Pterygota</taxon>
        <taxon>Neoptera</taxon>
        <taxon>Endopterygota</taxon>
        <taxon>Hymenoptera</taxon>
        <taxon>Apocrita</taxon>
        <taxon>Ichneumonoidea</taxon>
        <taxon>Braconidae</taxon>
        <taxon>Microgastrinae</taxon>
        <taxon>Cotesia</taxon>
    </lineage>
</organism>
<evidence type="ECO:0000256" key="1">
    <source>
        <dbReference type="ARBA" id="ARBA00013064"/>
    </source>
</evidence>
<dbReference type="PANTHER" id="PTHR46198">
    <property type="entry name" value="PROTEIN-TYROSINE-PHOSPHATASE"/>
    <property type="match status" value="1"/>
</dbReference>
<keyword evidence="8" id="KW-0732">Signal</keyword>
<evidence type="ECO:0000256" key="2">
    <source>
        <dbReference type="ARBA" id="ARBA00022553"/>
    </source>
</evidence>
<dbReference type="PROSITE" id="PS50055">
    <property type="entry name" value="TYR_PHOSPHATASE_PTP"/>
    <property type="match status" value="1"/>
</dbReference>
<gene>
    <name evidence="11" type="ORF">HICCMSTLAB_LOCUS10552</name>
</gene>
<keyword evidence="2" id="KW-0597">Phosphoprotein</keyword>
<dbReference type="GO" id="GO:0004725">
    <property type="term" value="F:protein tyrosine phosphatase activity"/>
    <property type="evidence" value="ECO:0007669"/>
    <property type="project" value="UniProtKB-EC"/>
</dbReference>
<comment type="caution">
    <text evidence="11">The sequence shown here is derived from an EMBL/GenBank/DDBJ whole genome shotgun (WGS) entry which is preliminary data.</text>
</comment>
<dbReference type="InterPro" id="IPR016130">
    <property type="entry name" value="Tyr_Pase_AS"/>
</dbReference>
<feature type="compositionally biased region" description="Basic and acidic residues" evidence="6">
    <location>
        <begin position="280"/>
        <end position="298"/>
    </location>
</feature>
<feature type="compositionally biased region" description="Basic and acidic residues" evidence="6">
    <location>
        <begin position="335"/>
        <end position="354"/>
    </location>
</feature>
<dbReference type="SUPFAM" id="SSF52799">
    <property type="entry name" value="(Phosphotyrosine protein) phosphatases II"/>
    <property type="match status" value="1"/>
</dbReference>
<keyword evidence="7" id="KW-0812">Transmembrane</keyword>
<reference evidence="11" key="1">
    <citation type="submission" date="2021-04" db="EMBL/GenBank/DDBJ databases">
        <authorList>
            <person name="Chebbi M.A.C M."/>
        </authorList>
    </citation>
    <scope>NUCLEOTIDE SEQUENCE</scope>
</reference>
<evidence type="ECO:0000256" key="3">
    <source>
        <dbReference type="ARBA" id="ARBA00022801"/>
    </source>
</evidence>
<protein>
    <recommendedName>
        <fullName evidence="1">protein-tyrosine-phosphatase</fullName>
        <ecNumber evidence="1">3.1.3.48</ecNumber>
    </recommendedName>
</protein>
<keyword evidence="4" id="KW-0904">Protein phosphatase</keyword>
<dbReference type="InterPro" id="IPR029021">
    <property type="entry name" value="Prot-tyrosine_phosphatase-like"/>
</dbReference>
<dbReference type="GO" id="GO:0048666">
    <property type="term" value="P:neuron development"/>
    <property type="evidence" value="ECO:0007669"/>
    <property type="project" value="UniProtKB-ARBA"/>
</dbReference>
<feature type="region of interest" description="Disordered" evidence="6">
    <location>
        <begin position="23"/>
        <end position="46"/>
    </location>
</feature>
<dbReference type="GO" id="GO:0005829">
    <property type="term" value="C:cytosol"/>
    <property type="evidence" value="ECO:0007669"/>
    <property type="project" value="TreeGrafter"/>
</dbReference>
<dbReference type="SMART" id="SM00194">
    <property type="entry name" value="PTPc"/>
    <property type="match status" value="1"/>
</dbReference>
<dbReference type="InterPro" id="IPR008356">
    <property type="entry name" value="Tyr_Pase_KIM-con"/>
</dbReference>
<evidence type="ECO:0000259" key="9">
    <source>
        <dbReference type="PROSITE" id="PS50055"/>
    </source>
</evidence>
<accession>A0A8J2HLB4</accession>
<dbReference type="GO" id="GO:0009653">
    <property type="term" value="P:anatomical structure morphogenesis"/>
    <property type="evidence" value="ECO:0007669"/>
    <property type="project" value="UniProtKB-ARBA"/>
</dbReference>
<feature type="region of interest" description="Disordered" evidence="6">
    <location>
        <begin position="258"/>
        <end position="374"/>
    </location>
</feature>
<feature type="region of interest" description="Disordered" evidence="6">
    <location>
        <begin position="654"/>
        <end position="715"/>
    </location>
</feature>
<dbReference type="EMBL" id="CAJNRD030001123">
    <property type="protein sequence ID" value="CAG5101650.1"/>
    <property type="molecule type" value="Genomic_DNA"/>
</dbReference>
<dbReference type="Proteomes" id="UP000786811">
    <property type="component" value="Unassembled WGS sequence"/>
</dbReference>
<dbReference type="CDD" id="cd00047">
    <property type="entry name" value="PTPc"/>
    <property type="match status" value="1"/>
</dbReference>
<feature type="domain" description="Tyrosine-protein phosphatase" evidence="9">
    <location>
        <begin position="1155"/>
        <end position="1388"/>
    </location>
</feature>
<evidence type="ECO:0000256" key="6">
    <source>
        <dbReference type="SAM" id="MobiDB-lite"/>
    </source>
</evidence>
<dbReference type="EC" id="3.1.3.48" evidence="1"/>
<dbReference type="InterPro" id="IPR000242">
    <property type="entry name" value="PTP_cat"/>
</dbReference>
<keyword evidence="7" id="KW-0472">Membrane</keyword>
<proteinExistence type="predicted"/>
<dbReference type="SMART" id="SM00404">
    <property type="entry name" value="PTPc_motif"/>
    <property type="match status" value="1"/>
</dbReference>
<evidence type="ECO:0000256" key="4">
    <source>
        <dbReference type="ARBA" id="ARBA00022912"/>
    </source>
</evidence>
<evidence type="ECO:0000313" key="12">
    <source>
        <dbReference type="Proteomes" id="UP000786811"/>
    </source>
</evidence>
<evidence type="ECO:0000256" key="7">
    <source>
        <dbReference type="SAM" id="Phobius"/>
    </source>
</evidence>
<keyword evidence="3" id="KW-0378">Hydrolase</keyword>
<keyword evidence="7" id="KW-1133">Transmembrane helix</keyword>
<evidence type="ECO:0000313" key="11">
    <source>
        <dbReference type="EMBL" id="CAG5101650.1"/>
    </source>
</evidence>
<name>A0A8J2HLB4_COTCN</name>
<dbReference type="GO" id="GO:0007165">
    <property type="term" value="P:signal transduction"/>
    <property type="evidence" value="ECO:0007669"/>
    <property type="project" value="TreeGrafter"/>
</dbReference>
<dbReference type="PROSITE" id="PS00383">
    <property type="entry name" value="TYR_PHOSPHATASE_1"/>
    <property type="match status" value="1"/>
</dbReference>
<dbReference type="OrthoDB" id="5794147at2759"/>
<feature type="signal peptide" evidence="8">
    <location>
        <begin position="1"/>
        <end position="20"/>
    </location>
</feature>
<dbReference type="GO" id="GO:0005886">
    <property type="term" value="C:plasma membrane"/>
    <property type="evidence" value="ECO:0007669"/>
    <property type="project" value="TreeGrafter"/>
</dbReference>
<feature type="chain" id="PRO_5035295303" description="protein-tyrosine-phosphatase" evidence="8">
    <location>
        <begin position="21"/>
        <end position="1400"/>
    </location>
</feature>
<feature type="domain" description="Tyrosine specific protein phosphatases" evidence="10">
    <location>
        <begin position="1302"/>
        <end position="1379"/>
    </location>
</feature>
<feature type="transmembrane region" description="Helical" evidence="7">
    <location>
        <begin position="1064"/>
        <end position="1087"/>
    </location>
</feature>
<feature type="region of interest" description="Disordered" evidence="6">
    <location>
        <begin position="77"/>
        <end position="96"/>
    </location>
</feature>
<dbReference type="InterPro" id="IPR003595">
    <property type="entry name" value="Tyr_Pase_cat"/>
</dbReference>
<feature type="active site" description="Phosphocysteine intermediate" evidence="5">
    <location>
        <position position="1329"/>
    </location>
</feature>
<feature type="compositionally biased region" description="Polar residues" evidence="6">
    <location>
        <begin position="664"/>
        <end position="674"/>
    </location>
</feature>
<dbReference type="Gene3D" id="3.90.190.10">
    <property type="entry name" value="Protein tyrosine phosphatase superfamily"/>
    <property type="match status" value="1"/>
</dbReference>